<accession>G8Y0G7</accession>
<dbReference type="InParanoid" id="G8Y0G7"/>
<dbReference type="Proteomes" id="UP000005222">
    <property type="component" value="Chromosome N"/>
</dbReference>
<protein>
    <submittedName>
        <fullName evidence="2">Piso0_004803 protein</fullName>
    </submittedName>
</protein>
<dbReference type="eggNOG" id="ENOG502QT7N">
    <property type="taxonomic scope" value="Eukaryota"/>
</dbReference>
<keyword evidence="3" id="KW-1185">Reference proteome</keyword>
<dbReference type="AlphaFoldDB" id="G8Y0G7"/>
<feature type="compositionally biased region" description="Low complexity" evidence="1">
    <location>
        <begin position="886"/>
        <end position="895"/>
    </location>
</feature>
<organism evidence="2 3">
    <name type="scientific">Pichia sorbitophila (strain ATCC MYA-4447 / BCRC 22081 / CBS 7064 / NBRC 10061 / NRRL Y-12695)</name>
    <name type="common">Hybrid yeast</name>
    <dbReference type="NCBI Taxonomy" id="559304"/>
    <lineage>
        <taxon>Eukaryota</taxon>
        <taxon>Fungi</taxon>
        <taxon>Dikarya</taxon>
        <taxon>Ascomycota</taxon>
        <taxon>Saccharomycotina</taxon>
        <taxon>Pichiomycetes</taxon>
        <taxon>Debaryomycetaceae</taxon>
        <taxon>Millerozyma</taxon>
    </lineage>
</organism>
<reference evidence="2 3" key="1">
    <citation type="journal article" date="2012" name="G3 (Bethesda)">
        <title>Pichia sorbitophila, an interspecies yeast hybrid reveals early steps of genome resolution following polyploidization.</title>
        <authorList>
            <person name="Leh Louis V."/>
            <person name="Despons L."/>
            <person name="Friedrich A."/>
            <person name="Martin T."/>
            <person name="Durrens P."/>
            <person name="Casaregola S."/>
            <person name="Neuveglise C."/>
            <person name="Fairhead C."/>
            <person name="Marck C."/>
            <person name="Cruz J.A."/>
            <person name="Straub M.L."/>
            <person name="Kugler V."/>
            <person name="Sacerdot C."/>
            <person name="Uzunov Z."/>
            <person name="Thierry A."/>
            <person name="Weiss S."/>
            <person name="Bleykasten C."/>
            <person name="De Montigny J."/>
            <person name="Jacques N."/>
            <person name="Jung P."/>
            <person name="Lemaire M."/>
            <person name="Mallet S."/>
            <person name="Morel G."/>
            <person name="Richard G.F."/>
            <person name="Sarkar A."/>
            <person name="Savel G."/>
            <person name="Schacherer J."/>
            <person name="Seret M.L."/>
            <person name="Talla E."/>
            <person name="Samson G."/>
            <person name="Jubin C."/>
            <person name="Poulain J."/>
            <person name="Vacherie B."/>
            <person name="Barbe V."/>
            <person name="Pelletier E."/>
            <person name="Sherman D.J."/>
            <person name="Westhof E."/>
            <person name="Weissenbach J."/>
            <person name="Baret P.V."/>
            <person name="Wincker P."/>
            <person name="Gaillardin C."/>
            <person name="Dujon B."/>
            <person name="Souciet J.L."/>
        </authorList>
    </citation>
    <scope>NUCLEOTIDE SEQUENCE [LARGE SCALE GENOMIC DNA]</scope>
    <source>
        <strain evidence="3">ATCC MYA-4447 / BCRC 22081 / CBS 7064 / NBRC 10061 / NRRL Y-12695</strain>
    </source>
</reference>
<proteinExistence type="predicted"/>
<feature type="region of interest" description="Disordered" evidence="1">
    <location>
        <begin position="393"/>
        <end position="414"/>
    </location>
</feature>
<dbReference type="EMBL" id="FO082046">
    <property type="protein sequence ID" value="CCE86320.1"/>
    <property type="molecule type" value="Genomic_DNA"/>
</dbReference>
<feature type="compositionally biased region" description="Basic residues" evidence="1">
    <location>
        <begin position="905"/>
        <end position="919"/>
    </location>
</feature>
<evidence type="ECO:0000256" key="1">
    <source>
        <dbReference type="SAM" id="MobiDB-lite"/>
    </source>
</evidence>
<dbReference type="FunCoup" id="G8Y0G7">
    <property type="interactions" value="156"/>
</dbReference>
<dbReference type="OrthoDB" id="3980110at2759"/>
<dbReference type="HOGENOM" id="CLU_324955_0_0_1"/>
<sequence length="919" mass="105751">MSETDSSNEQEPDYVEYTAPPSLVSSGKVVNSTKRHNDIFDALDIESPSLLQKIFDVAVTICDPFTQPEENDDCILSIDSLADILLALTYMIMRQDDNRELSDFPSLKFDMSVQFFLLLRKIHLALHAYDELQLRYVANNEDDWFQNVGLWTPVDEICADDFKMNICYSMSCILLVAIYKLFDNNSGDGYNLTLNPYLQHFIKLWKCHTNIILLGLEIDRRLETNETQETPYIIMQVLKGSSAIRYVLAWILNQNPSSLSMLDPEEFENESHPQLNLNNTDYDLTSESLVNFLQPLVRKKLNGGALSIDMRLVIMALFITNAGSSFTSHQKSTGNFPAEAKERLVSQSKPIAELGDLLIDLEYEDQFDEDIRYMFEYDLEDDDEWSDVINEEKEKSTLPGTDANEVLPTGGQSNDKISTAVRSKDNDIEFDELGNDWRDVPRGENTEFERWFIEVLDAHNNSSQTKNFFNDWNETKEYLEYLTKNNIDSDDSALRGQTLINTIAKCIKDEKDGVPETDASVTPDKIYRFWLSYASKEAINDTLNNNRSIIPLLNITNFELILRNNSVLGRYIMDEMLMCDGYRRVLIWFLTRNINLSTVMIDYVFELLVGLRGNEDNQPYKFTRKGKALILSDIEKSMLLHEFLTCSAFYLSNNDGAQPDFNYKVVLSESVAQKYMTLICLMINQLIKLGIIDLSRHKQLEDHPEEDIHDYSHDLQVLLVNWVGKLPEARELFFRVKKANYGFEGTQEDVKESHNDSYDPQKLSELIKKYEKCSSLEISDDIRLNKDNFAQLKAFGNRLENCVKVILTNQLTRNNRNLAHIVDPGDTVEVFKTFLLNFNTFCKIDIFAETMFGKFEQLASTGEVDTDRIAQFQDNEMESSEQDPGSTSTSNNKSSDNPDDQKTQSKSKKKRKKSKKKHH</sequence>
<dbReference type="OMA" id="INWIGKV"/>
<gene>
    <name evidence="2" type="primary">Piso0_004803</name>
    <name evidence="2" type="ORF">GNLVRS01_PISO0N01487g</name>
</gene>
<name>G8Y0G7_PICSO</name>
<evidence type="ECO:0000313" key="2">
    <source>
        <dbReference type="EMBL" id="CCE86320.1"/>
    </source>
</evidence>
<evidence type="ECO:0000313" key="3">
    <source>
        <dbReference type="Proteomes" id="UP000005222"/>
    </source>
</evidence>
<feature type="region of interest" description="Disordered" evidence="1">
    <location>
        <begin position="870"/>
        <end position="919"/>
    </location>
</feature>
<dbReference type="STRING" id="559304.G8Y0G7"/>